<evidence type="ECO:0000313" key="2">
    <source>
        <dbReference type="EMBL" id="CAG2202947.1"/>
    </source>
</evidence>
<feature type="region of interest" description="Disordered" evidence="1">
    <location>
        <begin position="112"/>
        <end position="161"/>
    </location>
</feature>
<evidence type="ECO:0000256" key="1">
    <source>
        <dbReference type="SAM" id="MobiDB-lite"/>
    </source>
</evidence>
<feature type="compositionally biased region" description="Low complexity" evidence="1">
    <location>
        <begin position="69"/>
        <end position="94"/>
    </location>
</feature>
<sequence length="161" mass="18158">MNTMVHISCSSPASVHHMQVFHERDYTDMNQNQRPVNKNNRRNLPASYGSESQMNGRNTTEIVQTQKFTTPSPLTFTSTSTSSSNNDNKTSGSSRTKWKFFEEMNGLMGDKHTVRPLNVSETAISDDKEEENSTADDTQKMMDQSQTRSLRENTGVRNSLG</sequence>
<feature type="compositionally biased region" description="Polar residues" evidence="1">
    <location>
        <begin position="49"/>
        <end position="68"/>
    </location>
</feature>
<feature type="compositionally biased region" description="Polar residues" evidence="1">
    <location>
        <begin position="28"/>
        <end position="38"/>
    </location>
</feature>
<feature type="region of interest" description="Disordered" evidence="1">
    <location>
        <begin position="28"/>
        <end position="97"/>
    </location>
</feature>
<comment type="caution">
    <text evidence="2">The sequence shown here is derived from an EMBL/GenBank/DDBJ whole genome shotgun (WGS) entry which is preliminary data.</text>
</comment>
<protein>
    <submittedName>
        <fullName evidence="2">Uncharacterized protein</fullName>
    </submittedName>
</protein>
<keyword evidence="3" id="KW-1185">Reference proteome</keyword>
<dbReference type="EMBL" id="CAJPWZ010000904">
    <property type="protein sequence ID" value="CAG2202947.1"/>
    <property type="molecule type" value="Genomic_DNA"/>
</dbReference>
<dbReference type="Proteomes" id="UP000683360">
    <property type="component" value="Unassembled WGS sequence"/>
</dbReference>
<accession>A0A8S3R811</accession>
<reference evidence="2" key="1">
    <citation type="submission" date="2021-03" db="EMBL/GenBank/DDBJ databases">
        <authorList>
            <person name="Bekaert M."/>
        </authorList>
    </citation>
    <scope>NUCLEOTIDE SEQUENCE</scope>
</reference>
<gene>
    <name evidence="2" type="ORF">MEDL_17493</name>
</gene>
<dbReference type="AlphaFoldDB" id="A0A8S3R811"/>
<proteinExistence type="predicted"/>
<evidence type="ECO:0000313" key="3">
    <source>
        <dbReference type="Proteomes" id="UP000683360"/>
    </source>
</evidence>
<name>A0A8S3R811_MYTED</name>
<organism evidence="2 3">
    <name type="scientific">Mytilus edulis</name>
    <name type="common">Blue mussel</name>
    <dbReference type="NCBI Taxonomy" id="6550"/>
    <lineage>
        <taxon>Eukaryota</taxon>
        <taxon>Metazoa</taxon>
        <taxon>Spiralia</taxon>
        <taxon>Lophotrochozoa</taxon>
        <taxon>Mollusca</taxon>
        <taxon>Bivalvia</taxon>
        <taxon>Autobranchia</taxon>
        <taxon>Pteriomorphia</taxon>
        <taxon>Mytilida</taxon>
        <taxon>Mytiloidea</taxon>
        <taxon>Mytilidae</taxon>
        <taxon>Mytilinae</taxon>
        <taxon>Mytilus</taxon>
    </lineage>
</organism>